<name>A0ABT8CR70_9FLAO</name>
<dbReference type="Pfam" id="PF22480">
    <property type="entry name" value="DUF6984"/>
    <property type="match status" value="1"/>
</dbReference>
<dbReference type="InterPro" id="IPR054253">
    <property type="entry name" value="DUF6984"/>
</dbReference>
<gene>
    <name evidence="2" type="ORF">QW060_03380</name>
</gene>
<dbReference type="EMBL" id="JAUFQU010000001">
    <property type="protein sequence ID" value="MDN3706163.1"/>
    <property type="molecule type" value="Genomic_DNA"/>
</dbReference>
<keyword evidence="3" id="KW-1185">Reference proteome</keyword>
<dbReference type="RefSeq" id="WP_290362294.1">
    <property type="nucleotide sequence ID" value="NZ_JAUFQU010000001.1"/>
</dbReference>
<evidence type="ECO:0000259" key="1">
    <source>
        <dbReference type="Pfam" id="PF22480"/>
    </source>
</evidence>
<reference evidence="3" key="1">
    <citation type="journal article" date="2019" name="Int. J. Syst. Evol. Microbiol.">
        <title>The Global Catalogue of Microorganisms (GCM) 10K type strain sequencing project: providing services to taxonomists for standard genome sequencing and annotation.</title>
        <authorList>
            <consortium name="The Broad Institute Genomics Platform"/>
            <consortium name="The Broad Institute Genome Sequencing Center for Infectious Disease"/>
            <person name="Wu L."/>
            <person name="Ma J."/>
        </authorList>
    </citation>
    <scope>NUCLEOTIDE SEQUENCE [LARGE SCALE GENOMIC DNA]</scope>
    <source>
        <strain evidence="3">CECT 7184</strain>
    </source>
</reference>
<sequence>MELNKLRQITIQEEILLNHLINISNYSIDQNWKEKIRVKFLNDGNMGSLELFVNDDFDEYRFFGKQISECSFFDSDGVKVIVSLNIDTNGNLFELDIWKTDFSPLIKIPTDISLFHSDLN</sequence>
<dbReference type="Proteomes" id="UP001242368">
    <property type="component" value="Unassembled WGS sequence"/>
</dbReference>
<organism evidence="2 3">
    <name type="scientific">Paenimyroides ceti</name>
    <dbReference type="NCBI Taxonomy" id="395087"/>
    <lineage>
        <taxon>Bacteria</taxon>
        <taxon>Pseudomonadati</taxon>
        <taxon>Bacteroidota</taxon>
        <taxon>Flavobacteriia</taxon>
        <taxon>Flavobacteriales</taxon>
        <taxon>Flavobacteriaceae</taxon>
        <taxon>Paenimyroides</taxon>
    </lineage>
</organism>
<comment type="caution">
    <text evidence="2">The sequence shown here is derived from an EMBL/GenBank/DDBJ whole genome shotgun (WGS) entry which is preliminary data.</text>
</comment>
<protein>
    <recommendedName>
        <fullName evidence="1">DUF6984 domain-containing protein</fullName>
    </recommendedName>
</protein>
<feature type="domain" description="DUF6984" evidence="1">
    <location>
        <begin position="7"/>
        <end position="109"/>
    </location>
</feature>
<accession>A0ABT8CR70</accession>
<evidence type="ECO:0000313" key="3">
    <source>
        <dbReference type="Proteomes" id="UP001242368"/>
    </source>
</evidence>
<proteinExistence type="predicted"/>
<evidence type="ECO:0000313" key="2">
    <source>
        <dbReference type="EMBL" id="MDN3706163.1"/>
    </source>
</evidence>